<gene>
    <name evidence="2" type="ORF">I6G34_00195</name>
</gene>
<proteinExistence type="predicted"/>
<dbReference type="InterPro" id="IPR035958">
    <property type="entry name" value="SecB-like_sf"/>
</dbReference>
<dbReference type="GeneID" id="75211688"/>
<evidence type="ECO:0000313" key="2">
    <source>
        <dbReference type="EMBL" id="QPT17830.1"/>
    </source>
</evidence>
<dbReference type="SUPFAM" id="SSF54611">
    <property type="entry name" value="SecB-like"/>
    <property type="match status" value="1"/>
</dbReference>
<organism evidence="2 3">
    <name type="scientific">Stutzerimonas frequens</name>
    <dbReference type="NCBI Taxonomy" id="2968969"/>
    <lineage>
        <taxon>Bacteria</taxon>
        <taxon>Pseudomonadati</taxon>
        <taxon>Pseudomonadota</taxon>
        <taxon>Gammaproteobacteria</taxon>
        <taxon>Pseudomonadales</taxon>
        <taxon>Pseudomonadaceae</taxon>
        <taxon>Stutzerimonas</taxon>
    </lineage>
</organism>
<evidence type="ECO:0000256" key="1">
    <source>
        <dbReference type="SAM" id="MobiDB-lite"/>
    </source>
</evidence>
<dbReference type="EMBL" id="CP065720">
    <property type="protein sequence ID" value="QPT17830.1"/>
    <property type="molecule type" value="Genomic_DNA"/>
</dbReference>
<sequence length="198" mass="22457">MKAPLLSVDKIEFEKISVEVNPEFDGEYSSELKKVNFNYKGSRFFRSVSLSYPDDQLADPRFFSFTLNLVLSQDNQKSEIILPYSIDVKATAYMRYDGEKHKNVELFRAVRATGYAILYGSIREMISNLTARGPHGLWMLPAADFNSAAQEEAQQDEMDRQKAIAERQPLDCLSDSVEDKPKRSSATKKGKASKNPLE</sequence>
<protein>
    <submittedName>
        <fullName evidence="2">Uncharacterized protein</fullName>
    </submittedName>
</protein>
<name>A0ABX6XUU7_9GAMM</name>
<dbReference type="RefSeq" id="WP_146030727.1">
    <property type="nucleotide sequence ID" value="NZ_CP065720.1"/>
</dbReference>
<reference evidence="2 3" key="1">
    <citation type="submission" date="2020-12" db="EMBL/GenBank/DDBJ databases">
        <title>FDA dAtabase for Regulatory Grade micrObial Sequences (FDA-ARGOS): Supporting development and validation of Infectious Disease Dx tests.</title>
        <authorList>
            <person name="Sproer C."/>
            <person name="Gronow S."/>
            <person name="Severitt S."/>
            <person name="Schroder I."/>
            <person name="Tallon L."/>
            <person name="Sadzewicz L."/>
            <person name="Zhao X."/>
            <person name="Boylan J."/>
            <person name="Ott S."/>
            <person name="Bowen H."/>
            <person name="Vavikolanu K."/>
            <person name="Mehta A."/>
            <person name="Aluvathingal J."/>
            <person name="Nadendla S."/>
            <person name="Lowell S."/>
            <person name="Myers T."/>
            <person name="Yan Y."/>
            <person name="Sichtig H."/>
        </authorList>
    </citation>
    <scope>NUCLEOTIDE SEQUENCE [LARGE SCALE GENOMIC DNA]</scope>
    <source>
        <strain evidence="2 3">FDAARGOS_877</strain>
    </source>
</reference>
<dbReference type="Proteomes" id="UP000595058">
    <property type="component" value="Chromosome"/>
</dbReference>
<accession>A0ABX6XUU7</accession>
<keyword evidence="3" id="KW-1185">Reference proteome</keyword>
<feature type="compositionally biased region" description="Basic residues" evidence="1">
    <location>
        <begin position="183"/>
        <end position="192"/>
    </location>
</feature>
<feature type="compositionally biased region" description="Basic and acidic residues" evidence="1">
    <location>
        <begin position="157"/>
        <end position="169"/>
    </location>
</feature>
<feature type="region of interest" description="Disordered" evidence="1">
    <location>
        <begin position="149"/>
        <end position="198"/>
    </location>
</feature>
<dbReference type="Gene3D" id="3.10.420.10">
    <property type="entry name" value="SecB-like"/>
    <property type="match status" value="1"/>
</dbReference>
<evidence type="ECO:0000313" key="3">
    <source>
        <dbReference type="Proteomes" id="UP000595058"/>
    </source>
</evidence>